<dbReference type="SUPFAM" id="SSF47226">
    <property type="entry name" value="Histidine-containing phosphotransfer domain, HPT domain"/>
    <property type="match status" value="1"/>
</dbReference>
<dbReference type="PANTHER" id="PTHR28242">
    <property type="entry name" value="PHOSPHORELAY INTERMEDIATE PROTEIN YPD1"/>
    <property type="match status" value="1"/>
</dbReference>
<protein>
    <recommendedName>
        <fullName evidence="4">Histidine-containing phosphotransfer protein</fullName>
    </recommendedName>
</protein>
<keyword evidence="6" id="KW-0812">Transmembrane</keyword>
<evidence type="ECO:0000313" key="9">
    <source>
        <dbReference type="Proteomes" id="UP000007015"/>
    </source>
</evidence>
<dbReference type="EMBL" id="CM000126">
    <property type="protein sequence ID" value="EEC71462.1"/>
    <property type="molecule type" value="Genomic_DNA"/>
</dbReference>
<keyword evidence="9" id="KW-1185">Reference proteome</keyword>
<comment type="subcellular location">
    <subcellularLocation>
        <location evidence="4">Cytoplasm</location>
        <location evidence="4">Cytosol</location>
    </subcellularLocation>
    <subcellularLocation>
        <location evidence="4">Nucleus</location>
    </subcellularLocation>
</comment>
<dbReference type="Gene3D" id="1.20.120.160">
    <property type="entry name" value="HPT domain"/>
    <property type="match status" value="1"/>
</dbReference>
<reference evidence="8 9" key="1">
    <citation type="journal article" date="2005" name="PLoS Biol.">
        <title>The genomes of Oryza sativa: a history of duplications.</title>
        <authorList>
            <person name="Yu J."/>
            <person name="Wang J."/>
            <person name="Lin W."/>
            <person name="Li S."/>
            <person name="Li H."/>
            <person name="Zhou J."/>
            <person name="Ni P."/>
            <person name="Dong W."/>
            <person name="Hu S."/>
            <person name="Zeng C."/>
            <person name="Zhang J."/>
            <person name="Zhang Y."/>
            <person name="Li R."/>
            <person name="Xu Z."/>
            <person name="Li S."/>
            <person name="Li X."/>
            <person name="Zheng H."/>
            <person name="Cong L."/>
            <person name="Lin L."/>
            <person name="Yin J."/>
            <person name="Geng J."/>
            <person name="Li G."/>
            <person name="Shi J."/>
            <person name="Liu J."/>
            <person name="Lv H."/>
            <person name="Li J."/>
            <person name="Wang J."/>
            <person name="Deng Y."/>
            <person name="Ran L."/>
            <person name="Shi X."/>
            <person name="Wang X."/>
            <person name="Wu Q."/>
            <person name="Li C."/>
            <person name="Ren X."/>
            <person name="Wang J."/>
            <person name="Wang X."/>
            <person name="Li D."/>
            <person name="Liu D."/>
            <person name="Zhang X."/>
            <person name="Ji Z."/>
            <person name="Zhao W."/>
            <person name="Sun Y."/>
            <person name="Zhang Z."/>
            <person name="Bao J."/>
            <person name="Han Y."/>
            <person name="Dong L."/>
            <person name="Ji J."/>
            <person name="Chen P."/>
            <person name="Wu S."/>
            <person name="Liu J."/>
            <person name="Xiao Y."/>
            <person name="Bu D."/>
            <person name="Tan J."/>
            <person name="Yang L."/>
            <person name="Ye C."/>
            <person name="Zhang J."/>
            <person name="Xu J."/>
            <person name="Zhou Y."/>
            <person name="Yu Y."/>
            <person name="Zhang B."/>
            <person name="Zhuang S."/>
            <person name="Wei H."/>
            <person name="Liu B."/>
            <person name="Lei M."/>
            <person name="Yu H."/>
            <person name="Li Y."/>
            <person name="Xu H."/>
            <person name="Wei S."/>
            <person name="He X."/>
            <person name="Fang L."/>
            <person name="Zhang Z."/>
            <person name="Zhang Y."/>
            <person name="Huang X."/>
            <person name="Su Z."/>
            <person name="Tong W."/>
            <person name="Li J."/>
            <person name="Tong Z."/>
            <person name="Li S."/>
            <person name="Ye J."/>
            <person name="Wang L."/>
            <person name="Fang L."/>
            <person name="Lei T."/>
            <person name="Chen C."/>
            <person name="Chen H."/>
            <person name="Xu Z."/>
            <person name="Li H."/>
            <person name="Huang H."/>
            <person name="Zhang F."/>
            <person name="Xu H."/>
            <person name="Li N."/>
            <person name="Zhao C."/>
            <person name="Li S."/>
            <person name="Dong L."/>
            <person name="Huang Y."/>
            <person name="Li L."/>
            <person name="Xi Y."/>
            <person name="Qi Q."/>
            <person name="Li W."/>
            <person name="Zhang B."/>
            <person name="Hu W."/>
            <person name="Zhang Y."/>
            <person name="Tian X."/>
            <person name="Jiao Y."/>
            <person name="Liang X."/>
            <person name="Jin J."/>
            <person name="Gao L."/>
            <person name="Zheng W."/>
            <person name="Hao B."/>
            <person name="Liu S."/>
            <person name="Wang W."/>
            <person name="Yuan L."/>
            <person name="Cao M."/>
            <person name="McDermott J."/>
            <person name="Samudrala R."/>
            <person name="Wang J."/>
            <person name="Wong G.K."/>
            <person name="Yang H."/>
        </authorList>
    </citation>
    <scope>NUCLEOTIDE SEQUENCE [LARGE SCALE GENOMIC DNA]</scope>
    <source>
        <strain evidence="9">cv. 93-11</strain>
    </source>
</reference>
<evidence type="ECO:0000313" key="8">
    <source>
        <dbReference type="EMBL" id="EEC71462.1"/>
    </source>
</evidence>
<dbReference type="GO" id="GO:0005634">
    <property type="term" value="C:nucleus"/>
    <property type="evidence" value="ECO:0007669"/>
    <property type="project" value="UniProtKB-SubCell"/>
</dbReference>
<feature type="compositionally biased region" description="Basic residues" evidence="5">
    <location>
        <begin position="244"/>
        <end position="264"/>
    </location>
</feature>
<dbReference type="InterPro" id="IPR008207">
    <property type="entry name" value="Sig_transdc_His_kin_Hpt_dom"/>
</dbReference>
<dbReference type="STRING" id="39946.B8A9E0"/>
<dbReference type="Proteomes" id="UP000007015">
    <property type="component" value="Chromosome 1"/>
</dbReference>
<dbReference type="AlphaFoldDB" id="B8A9E0"/>
<dbReference type="InterPro" id="IPR045871">
    <property type="entry name" value="AHP1-5/YPD1"/>
</dbReference>
<evidence type="ECO:0000256" key="6">
    <source>
        <dbReference type="SAM" id="Phobius"/>
    </source>
</evidence>
<evidence type="ECO:0000256" key="1">
    <source>
        <dbReference type="ARBA" id="ARBA00022864"/>
    </source>
</evidence>
<dbReference type="GO" id="GO:0009736">
    <property type="term" value="P:cytokinin-activated signaling pathway"/>
    <property type="evidence" value="ECO:0007669"/>
    <property type="project" value="UniProtKB-KW"/>
</dbReference>
<evidence type="ECO:0000256" key="5">
    <source>
        <dbReference type="SAM" id="MobiDB-lite"/>
    </source>
</evidence>
<evidence type="ECO:0000256" key="2">
    <source>
        <dbReference type="ARBA" id="ARBA00023012"/>
    </source>
</evidence>
<feature type="region of interest" description="Disordered" evidence="5">
    <location>
        <begin position="243"/>
        <end position="278"/>
    </location>
</feature>
<dbReference type="Gramene" id="BGIOSGA004442-TA">
    <property type="protein sequence ID" value="BGIOSGA004442-PA"/>
    <property type="gene ID" value="BGIOSGA004442"/>
</dbReference>
<dbReference type="GO" id="GO:0043424">
    <property type="term" value="F:protein histidine kinase binding"/>
    <property type="evidence" value="ECO:0007669"/>
    <property type="project" value="UniProtKB-UniRule"/>
</dbReference>
<evidence type="ECO:0000259" key="7">
    <source>
        <dbReference type="Pfam" id="PF01627"/>
    </source>
</evidence>
<dbReference type="GO" id="GO:0000160">
    <property type="term" value="P:phosphorelay signal transduction system"/>
    <property type="evidence" value="ECO:0007669"/>
    <property type="project" value="UniProtKB-UniRule"/>
</dbReference>
<dbReference type="InterPro" id="IPR036641">
    <property type="entry name" value="HPT_dom_sf"/>
</dbReference>
<dbReference type="GO" id="GO:0005829">
    <property type="term" value="C:cytosol"/>
    <property type="evidence" value="ECO:0007669"/>
    <property type="project" value="UniProtKB-SubCell"/>
</dbReference>
<keyword evidence="6" id="KW-1133">Transmembrane helix</keyword>
<feature type="transmembrane region" description="Helical" evidence="6">
    <location>
        <begin position="12"/>
        <end position="33"/>
    </location>
</feature>
<dbReference type="HOGENOM" id="CLU_848326_0_0_1"/>
<name>B8A9E0_ORYSI</name>
<keyword evidence="1 4" id="KW-0932">Cytokinin signaling pathway</keyword>
<sequence length="328" mass="36920">MKKSLFDQASILFSGVLFFSLSTVILCVLRGYLDEQFCQVEDLQDEASPNFVEEVVTLFFKDSGRLMSNIEQALEKYPRDFNRWDTYMQQLKGSCSSIGASRMKNECMSFRDSCGQGNVEGCMRSFQKVKREHAVLRQKLESYFQLLRQAGPAGAATRPVIMLKLFPDLQSIQILGSKWIFQSIYRSFAQLCSCTWAEEQKGILADDRLAKKPSRQYSMEKGSATNRAIPDFRSAAAMSDAMRRARRRSPCHARNTRNGTRRAGARPDPEPSRQPIRVLGGRSLSVDETWVTSPAPAVFLRHGETRAPAFALGTAGGRRGEDDMSVIR</sequence>
<proteinExistence type="predicted"/>
<comment type="function">
    <text evidence="3">Functions as a two-component phosphorelay mediator between cytokinin sensor histidine kinases and response regulators (B-type ARRs). Plays an important role in propagating cytokinin signal transduction.</text>
</comment>
<evidence type="ECO:0000256" key="3">
    <source>
        <dbReference type="ARBA" id="ARBA00053560"/>
    </source>
</evidence>
<organism evidence="8 9">
    <name type="scientific">Oryza sativa subsp. indica</name>
    <name type="common">Rice</name>
    <dbReference type="NCBI Taxonomy" id="39946"/>
    <lineage>
        <taxon>Eukaryota</taxon>
        <taxon>Viridiplantae</taxon>
        <taxon>Streptophyta</taxon>
        <taxon>Embryophyta</taxon>
        <taxon>Tracheophyta</taxon>
        <taxon>Spermatophyta</taxon>
        <taxon>Magnoliopsida</taxon>
        <taxon>Liliopsida</taxon>
        <taxon>Poales</taxon>
        <taxon>Poaceae</taxon>
        <taxon>BOP clade</taxon>
        <taxon>Oryzoideae</taxon>
        <taxon>Oryzeae</taxon>
        <taxon>Oryzinae</taxon>
        <taxon>Oryza</taxon>
        <taxon>Oryza sativa</taxon>
    </lineage>
</organism>
<evidence type="ECO:0000256" key="4">
    <source>
        <dbReference type="RuleBase" id="RU369004"/>
    </source>
</evidence>
<keyword evidence="2 4" id="KW-0902">Two-component regulatory system</keyword>
<feature type="domain" description="HPt" evidence="7">
    <location>
        <begin position="54"/>
        <end position="138"/>
    </location>
</feature>
<keyword evidence="6" id="KW-0472">Membrane</keyword>
<gene>
    <name evidence="8" type="ORF">OsI_03700</name>
</gene>
<dbReference type="GO" id="GO:0009927">
    <property type="term" value="F:histidine phosphotransfer kinase activity"/>
    <property type="evidence" value="ECO:0007669"/>
    <property type="project" value="UniProtKB-UniRule"/>
</dbReference>
<comment type="domain">
    <text evidence="4">Histidine-containing phosphotransfer domain (HPt) contains an active histidine that mediates the phosphotransfer.</text>
</comment>
<accession>B8A9E0</accession>
<comment type="function">
    <text evidence="4">Functions as a two-component phosphorelay mediators between cytokinin sensor histidine kinases and response regulators (B-type ARRs). Plays an important role in propagating cytokinin signal transduction.</text>
</comment>
<dbReference type="Pfam" id="PF01627">
    <property type="entry name" value="Hpt"/>
    <property type="match status" value="1"/>
</dbReference>
<dbReference type="PANTHER" id="PTHR28242:SF61">
    <property type="entry name" value="PSEUDO HISTIDINE-CONTAINING PHOSPHOTRANSFER PROTEIN 1"/>
    <property type="match status" value="1"/>
</dbReference>
<dbReference type="FunFam" id="1.20.120.160:FF:000005">
    <property type="entry name" value="Histidine-containing phosphotransfer protein 4"/>
    <property type="match status" value="1"/>
</dbReference>